<dbReference type="Ensembl" id="ENSKMAT00000008355.1">
    <property type="protein sequence ID" value="ENSKMAP00000008228.1"/>
    <property type="gene ID" value="ENSKMAG00000006197.1"/>
</dbReference>
<dbReference type="SUPFAM" id="SSF51197">
    <property type="entry name" value="Clavaminate synthase-like"/>
    <property type="match status" value="1"/>
</dbReference>
<evidence type="ECO:0000313" key="7">
    <source>
        <dbReference type="Ensembl" id="ENSKMAP00000008228.1"/>
    </source>
</evidence>
<dbReference type="GeneID" id="108245737"/>
<sequence>MSIPVVDFSAYSLSGTDVTDEQLQRLAAELKRAFVEIGFVLLTNTGITQEEVDRFMDISLKFFLQPDELKKPFSRQTFPNNLNHGWVSLETEKLNPNRPADLKESFNTSSFHPDIAWPSSDGLQDFKEIHMSFFQRCKELSLRVLRVMAVSLGLDPDVFLSAHLLIETDDNATTMRSLYYPPVKRVKENQLRCGEHSDYGTITLVFQGTDGLEVCTRAGDYIPAAYIPGAVLINIADLMQRWTADQFISVSHRVLMPPAGDPGTRQSVAFFLHPDDEVLITCCDGSNKYPPIKAGDYVTQKFNESYEKKKA</sequence>
<feature type="domain" description="Fe2OG dioxygenase" evidence="6">
    <location>
        <begin position="171"/>
        <end position="274"/>
    </location>
</feature>
<dbReference type="InterPro" id="IPR026992">
    <property type="entry name" value="DIOX_N"/>
</dbReference>
<dbReference type="OrthoDB" id="288590at2759"/>
<evidence type="ECO:0000256" key="4">
    <source>
        <dbReference type="ARBA" id="ARBA00023004"/>
    </source>
</evidence>
<dbReference type="STRING" id="37003.ENSKMAP00000008228"/>
<dbReference type="PANTHER" id="PTHR10209">
    <property type="entry name" value="OXIDOREDUCTASE, 2OG-FE II OXYGENASE FAMILY PROTEIN"/>
    <property type="match status" value="1"/>
</dbReference>
<keyword evidence="4 5" id="KW-0408">Iron</keyword>
<dbReference type="KEGG" id="kmr:108245737"/>
<evidence type="ECO:0000256" key="3">
    <source>
        <dbReference type="ARBA" id="ARBA00023002"/>
    </source>
</evidence>
<dbReference type="PROSITE" id="PS51471">
    <property type="entry name" value="FE2OG_OXY"/>
    <property type="match status" value="1"/>
</dbReference>
<dbReference type="Pfam" id="PF03171">
    <property type="entry name" value="2OG-FeII_Oxy"/>
    <property type="match status" value="1"/>
</dbReference>
<dbReference type="InterPro" id="IPR044861">
    <property type="entry name" value="IPNS-like_FE2OG_OXY"/>
</dbReference>
<dbReference type="Gene3D" id="2.60.120.330">
    <property type="entry name" value="B-lactam Antibiotic, Isopenicillin N Synthase, Chain"/>
    <property type="match status" value="1"/>
</dbReference>
<dbReference type="GO" id="GO:0016491">
    <property type="term" value="F:oxidoreductase activity"/>
    <property type="evidence" value="ECO:0007669"/>
    <property type="project" value="UniProtKB-KW"/>
</dbReference>
<organism evidence="7 8">
    <name type="scientific">Kryptolebias marmoratus</name>
    <name type="common">Mangrove killifish</name>
    <name type="synonym">Rivulus marmoratus</name>
    <dbReference type="NCBI Taxonomy" id="37003"/>
    <lineage>
        <taxon>Eukaryota</taxon>
        <taxon>Metazoa</taxon>
        <taxon>Chordata</taxon>
        <taxon>Craniata</taxon>
        <taxon>Vertebrata</taxon>
        <taxon>Euteleostomi</taxon>
        <taxon>Actinopterygii</taxon>
        <taxon>Neopterygii</taxon>
        <taxon>Teleostei</taxon>
        <taxon>Neoteleostei</taxon>
        <taxon>Acanthomorphata</taxon>
        <taxon>Ovalentaria</taxon>
        <taxon>Atherinomorphae</taxon>
        <taxon>Cyprinodontiformes</taxon>
        <taxon>Rivulidae</taxon>
        <taxon>Kryptolebias</taxon>
    </lineage>
</organism>
<dbReference type="RefSeq" id="XP_017288382.1">
    <property type="nucleotide sequence ID" value="XM_017432893.3"/>
</dbReference>
<accession>A0A3Q2ZWJ0</accession>
<evidence type="ECO:0000259" key="6">
    <source>
        <dbReference type="PROSITE" id="PS51471"/>
    </source>
</evidence>
<dbReference type="GO" id="GO:0046872">
    <property type="term" value="F:metal ion binding"/>
    <property type="evidence" value="ECO:0007669"/>
    <property type="project" value="UniProtKB-KW"/>
</dbReference>
<dbReference type="AlphaFoldDB" id="A0A3Q2ZWJ0"/>
<protein>
    <submittedName>
        <fullName evidence="7">Si:dkey-10o6.2</fullName>
    </submittedName>
</protein>
<dbReference type="GeneTree" id="ENSGT00530000064489"/>
<dbReference type="Proteomes" id="UP000264800">
    <property type="component" value="Unplaced"/>
</dbReference>
<keyword evidence="3 5" id="KW-0560">Oxidoreductase</keyword>
<evidence type="ECO:0000256" key="2">
    <source>
        <dbReference type="ARBA" id="ARBA00022723"/>
    </source>
</evidence>
<dbReference type="PANTHER" id="PTHR10209:SF881">
    <property type="entry name" value="FI07970P-RELATED"/>
    <property type="match status" value="1"/>
</dbReference>
<reference evidence="7" key="2">
    <citation type="submission" date="2025-09" db="UniProtKB">
        <authorList>
            <consortium name="Ensembl"/>
        </authorList>
    </citation>
    <scope>IDENTIFICATION</scope>
</reference>
<reference evidence="7" key="1">
    <citation type="submission" date="2025-08" db="UniProtKB">
        <authorList>
            <consortium name="Ensembl"/>
        </authorList>
    </citation>
    <scope>IDENTIFICATION</scope>
</reference>
<evidence type="ECO:0000256" key="1">
    <source>
        <dbReference type="ARBA" id="ARBA00008056"/>
    </source>
</evidence>
<comment type="similarity">
    <text evidence="1 5">Belongs to the iron/ascorbate-dependent oxidoreductase family.</text>
</comment>
<dbReference type="InterPro" id="IPR027443">
    <property type="entry name" value="IPNS-like_sf"/>
</dbReference>
<proteinExistence type="inferred from homology"/>
<dbReference type="FunFam" id="2.60.120.330:FF:000038">
    <property type="entry name" value="Si:dkey-10o6.2"/>
    <property type="match status" value="1"/>
</dbReference>
<keyword evidence="2 5" id="KW-0479">Metal-binding</keyword>
<keyword evidence="8" id="KW-1185">Reference proteome</keyword>
<dbReference type="Pfam" id="PF14226">
    <property type="entry name" value="DIOX_N"/>
    <property type="match status" value="1"/>
</dbReference>
<dbReference type="InterPro" id="IPR005123">
    <property type="entry name" value="Oxoglu/Fe-dep_dioxygenase_dom"/>
</dbReference>
<name>A0A3Q2ZWJ0_KRYMA</name>
<dbReference type="OMA" id="FWHVGRE"/>
<evidence type="ECO:0000256" key="5">
    <source>
        <dbReference type="RuleBase" id="RU003682"/>
    </source>
</evidence>
<evidence type="ECO:0000313" key="8">
    <source>
        <dbReference type="Proteomes" id="UP000264800"/>
    </source>
</evidence>